<name>A0A562IAF3_MICOL</name>
<dbReference type="EMBL" id="VLKE01000001">
    <property type="protein sequence ID" value="TWH67961.1"/>
    <property type="molecule type" value="Genomic_DNA"/>
</dbReference>
<accession>A0A562IAF3</accession>
<dbReference type="RefSeq" id="WP_145774857.1">
    <property type="nucleotide sequence ID" value="NZ_BAAATQ010000166.1"/>
</dbReference>
<comment type="caution">
    <text evidence="1">The sequence shown here is derived from an EMBL/GenBank/DDBJ whole genome shotgun (WGS) entry which is preliminary data.</text>
</comment>
<proteinExistence type="predicted"/>
<protein>
    <recommendedName>
        <fullName evidence="3">Excreted virulence factor EspC (Type VII ESX diderm)</fullName>
    </recommendedName>
</protein>
<evidence type="ECO:0008006" key="3">
    <source>
        <dbReference type="Google" id="ProtNLM"/>
    </source>
</evidence>
<evidence type="ECO:0000313" key="1">
    <source>
        <dbReference type="EMBL" id="TWH67961.1"/>
    </source>
</evidence>
<gene>
    <name evidence="1" type="ORF">JD77_02947</name>
</gene>
<organism evidence="1 2">
    <name type="scientific">Micromonospora olivasterospora</name>
    <dbReference type="NCBI Taxonomy" id="1880"/>
    <lineage>
        <taxon>Bacteria</taxon>
        <taxon>Bacillati</taxon>
        <taxon>Actinomycetota</taxon>
        <taxon>Actinomycetes</taxon>
        <taxon>Micromonosporales</taxon>
        <taxon>Micromonosporaceae</taxon>
        <taxon>Micromonospora</taxon>
    </lineage>
</organism>
<dbReference type="OrthoDB" id="3404555at2"/>
<keyword evidence="2" id="KW-1185">Reference proteome</keyword>
<dbReference type="Proteomes" id="UP000319825">
    <property type="component" value="Unassembled WGS sequence"/>
</dbReference>
<evidence type="ECO:0000313" key="2">
    <source>
        <dbReference type="Proteomes" id="UP000319825"/>
    </source>
</evidence>
<sequence length="101" mass="10467">MDELRALAARLDEASATLDALARAVTATDPPHPAFGVHAPGRPGEIGRALHRRWTAATGDRAREASAAAVRLAAAASAVRSAADRYAGVDDSARLRLGRDA</sequence>
<reference evidence="1 2" key="1">
    <citation type="submission" date="2019-07" db="EMBL/GenBank/DDBJ databases">
        <title>R&amp;d 2014.</title>
        <authorList>
            <person name="Klenk H.-P."/>
        </authorList>
    </citation>
    <scope>NUCLEOTIDE SEQUENCE [LARGE SCALE GENOMIC DNA]</scope>
    <source>
        <strain evidence="1 2">DSM 43868</strain>
    </source>
</reference>
<dbReference type="AlphaFoldDB" id="A0A562IAF3"/>